<evidence type="ECO:0000313" key="1">
    <source>
        <dbReference type="EMBL" id="MPC99384.1"/>
    </source>
</evidence>
<accession>A0A5B7K445</accession>
<evidence type="ECO:0000313" key="2">
    <source>
        <dbReference type="Proteomes" id="UP000324222"/>
    </source>
</evidence>
<dbReference type="Proteomes" id="UP000324222">
    <property type="component" value="Unassembled WGS sequence"/>
</dbReference>
<keyword evidence="2" id="KW-1185">Reference proteome</keyword>
<dbReference type="EMBL" id="VSRR010118134">
    <property type="protein sequence ID" value="MPC99384.1"/>
    <property type="molecule type" value="Genomic_DNA"/>
</dbReference>
<proteinExistence type="predicted"/>
<gene>
    <name evidence="1" type="ORF">E2C01_094795</name>
</gene>
<organism evidence="1 2">
    <name type="scientific">Portunus trituberculatus</name>
    <name type="common">Swimming crab</name>
    <name type="synonym">Neptunus trituberculatus</name>
    <dbReference type="NCBI Taxonomy" id="210409"/>
    <lineage>
        <taxon>Eukaryota</taxon>
        <taxon>Metazoa</taxon>
        <taxon>Ecdysozoa</taxon>
        <taxon>Arthropoda</taxon>
        <taxon>Crustacea</taxon>
        <taxon>Multicrustacea</taxon>
        <taxon>Malacostraca</taxon>
        <taxon>Eumalacostraca</taxon>
        <taxon>Eucarida</taxon>
        <taxon>Decapoda</taxon>
        <taxon>Pleocyemata</taxon>
        <taxon>Brachyura</taxon>
        <taxon>Eubrachyura</taxon>
        <taxon>Portunoidea</taxon>
        <taxon>Portunidae</taxon>
        <taxon>Portuninae</taxon>
        <taxon>Portunus</taxon>
    </lineage>
</organism>
<sequence>MGKKIIQDKKRVVFIILHVYFCNVTQCSVQLIDPDLDTNHLSDEAALQTGQDREQRRGLKGNRSTTIITTAAVVAPSRGVCVGQRQTLLRPRAAPVTT</sequence>
<dbReference type="AlphaFoldDB" id="A0A5B7K445"/>
<name>A0A5B7K445_PORTR</name>
<reference evidence="1 2" key="1">
    <citation type="submission" date="2019-05" db="EMBL/GenBank/DDBJ databases">
        <title>Another draft genome of Portunus trituberculatus and its Hox gene families provides insights of decapod evolution.</title>
        <authorList>
            <person name="Jeong J.-H."/>
            <person name="Song I."/>
            <person name="Kim S."/>
            <person name="Choi T."/>
            <person name="Kim D."/>
            <person name="Ryu S."/>
            <person name="Kim W."/>
        </authorList>
    </citation>
    <scope>NUCLEOTIDE SEQUENCE [LARGE SCALE GENOMIC DNA]</scope>
    <source>
        <tissue evidence="1">Muscle</tissue>
    </source>
</reference>
<comment type="caution">
    <text evidence="1">The sequence shown here is derived from an EMBL/GenBank/DDBJ whole genome shotgun (WGS) entry which is preliminary data.</text>
</comment>
<protein>
    <submittedName>
        <fullName evidence="1">Uncharacterized protein</fullName>
    </submittedName>
</protein>